<keyword evidence="2" id="KW-1185">Reference proteome</keyword>
<proteinExistence type="predicted"/>
<evidence type="ECO:0000313" key="1">
    <source>
        <dbReference type="EMBL" id="TSE03646.1"/>
    </source>
</evidence>
<accession>A0A554VB67</accession>
<organism evidence="1 2">
    <name type="scientific">Aquimarina algiphila</name>
    <dbReference type="NCBI Taxonomy" id="2047982"/>
    <lineage>
        <taxon>Bacteria</taxon>
        <taxon>Pseudomonadati</taxon>
        <taxon>Bacteroidota</taxon>
        <taxon>Flavobacteriia</taxon>
        <taxon>Flavobacteriales</taxon>
        <taxon>Flavobacteriaceae</taxon>
        <taxon>Aquimarina</taxon>
    </lineage>
</organism>
<dbReference type="OrthoDB" id="1161496at2"/>
<name>A0A554VB67_9FLAO</name>
<dbReference type="AlphaFoldDB" id="A0A554VB67"/>
<dbReference type="Proteomes" id="UP000318833">
    <property type="component" value="Unassembled WGS sequence"/>
</dbReference>
<evidence type="ECO:0000313" key="2">
    <source>
        <dbReference type="Proteomes" id="UP000318833"/>
    </source>
</evidence>
<reference evidence="1 2" key="1">
    <citation type="submission" date="2019-07" db="EMBL/GenBank/DDBJ databases">
        <title>The draft genome sequence of Aquimarina algiphila M91.</title>
        <authorList>
            <person name="Meng X."/>
        </authorList>
    </citation>
    <scope>NUCLEOTIDE SEQUENCE [LARGE SCALE GENOMIC DNA]</scope>
    <source>
        <strain evidence="1 2">M91</strain>
    </source>
</reference>
<dbReference type="RefSeq" id="WP_143918917.1">
    <property type="nucleotide sequence ID" value="NZ_CANMIK010000098.1"/>
</dbReference>
<sequence length="177" mass="20887">MKIKKITTIFLLVTILYSCVKLKKEDQSSLVENGIEKTWEIFLTIVQEKDKAAFKEVSSKTIRCYLCLENTLAEQKELDAKRESDPDWYNQLYDKDIYIPIDRFINEDFDLIFNPEFVSILKEKKTIFYKNDNEEVELYEVLVTTTEPSAEHEGGQHSFQFIKKKGEWKLREIGTIP</sequence>
<protein>
    <submittedName>
        <fullName evidence="1">Uncharacterized protein</fullName>
    </submittedName>
</protein>
<dbReference type="PROSITE" id="PS51257">
    <property type="entry name" value="PROKAR_LIPOPROTEIN"/>
    <property type="match status" value="1"/>
</dbReference>
<dbReference type="EMBL" id="VLNR01000103">
    <property type="protein sequence ID" value="TSE03646.1"/>
    <property type="molecule type" value="Genomic_DNA"/>
</dbReference>
<comment type="caution">
    <text evidence="1">The sequence shown here is derived from an EMBL/GenBank/DDBJ whole genome shotgun (WGS) entry which is preliminary data.</text>
</comment>
<gene>
    <name evidence="1" type="ORF">FOF46_28795</name>
</gene>